<dbReference type="RefSeq" id="XP_020304265.1">
    <property type="nucleotide sequence ID" value="XM_020451927.1"/>
</dbReference>
<evidence type="ECO:0000313" key="1">
    <source>
        <dbReference type="EMBL" id="EJD73303.1"/>
    </source>
</evidence>
<dbReference type="GeneID" id="31252368"/>
<proteinExistence type="predicted"/>
<dbReference type="KEGG" id="loa:LOAG_19276"/>
<feature type="non-terminal residue" evidence="1">
    <location>
        <position position="106"/>
    </location>
</feature>
<dbReference type="CTD" id="31252368"/>
<dbReference type="EMBL" id="JH716498">
    <property type="protein sequence ID" value="EJD73303.1"/>
    <property type="molecule type" value="Genomic_DNA"/>
</dbReference>
<sequence>MANGNDENLTKKSPRAIRKQLLMLETPPEETFDPNNIRINAELELGAHNQDTVNTIYHRPKDDSLWQEISEQGEELTNQLGKEFDQVIQSNQEELDNVATHWRLIT</sequence>
<gene>
    <name evidence="1" type="ORF">LOAG_19276</name>
</gene>
<accession>A0A1S0UCM2</accession>
<organism evidence="1">
    <name type="scientific">Loa loa</name>
    <name type="common">Eye worm</name>
    <name type="synonym">Filaria loa</name>
    <dbReference type="NCBI Taxonomy" id="7209"/>
    <lineage>
        <taxon>Eukaryota</taxon>
        <taxon>Metazoa</taxon>
        <taxon>Ecdysozoa</taxon>
        <taxon>Nematoda</taxon>
        <taxon>Chromadorea</taxon>
        <taxon>Rhabditida</taxon>
        <taxon>Spirurina</taxon>
        <taxon>Spiruromorpha</taxon>
        <taxon>Filarioidea</taxon>
        <taxon>Onchocercidae</taxon>
        <taxon>Loa</taxon>
    </lineage>
</organism>
<protein>
    <submittedName>
        <fullName evidence="1">Uncharacterized protein</fullName>
    </submittedName>
</protein>
<name>A0A1S0UCM2_LOALO</name>
<reference evidence="1" key="1">
    <citation type="submission" date="2012-04" db="EMBL/GenBank/DDBJ databases">
        <title>The Genome Sequence of Loa loa.</title>
        <authorList>
            <consortium name="The Broad Institute Genome Sequencing Platform"/>
            <consortium name="Broad Institute Genome Sequencing Center for Infectious Disease"/>
            <person name="Nutman T.B."/>
            <person name="Fink D.L."/>
            <person name="Russ C."/>
            <person name="Young S."/>
            <person name="Zeng Q."/>
            <person name="Gargeya S."/>
            <person name="Alvarado L."/>
            <person name="Berlin A."/>
            <person name="Chapman S.B."/>
            <person name="Chen Z."/>
            <person name="Freedman E."/>
            <person name="Gellesch M."/>
            <person name="Goldberg J."/>
            <person name="Griggs A."/>
            <person name="Gujja S."/>
            <person name="Heilman E.R."/>
            <person name="Heiman D."/>
            <person name="Howarth C."/>
            <person name="Mehta T."/>
            <person name="Neiman D."/>
            <person name="Pearson M."/>
            <person name="Roberts A."/>
            <person name="Saif S."/>
            <person name="Shea T."/>
            <person name="Shenoy N."/>
            <person name="Sisk P."/>
            <person name="Stolte C."/>
            <person name="Sykes S."/>
            <person name="White J."/>
            <person name="Yandava C."/>
            <person name="Haas B."/>
            <person name="Henn M.R."/>
            <person name="Nusbaum C."/>
            <person name="Birren B."/>
        </authorList>
    </citation>
    <scope>NUCLEOTIDE SEQUENCE [LARGE SCALE GENOMIC DNA]</scope>
</reference>
<dbReference type="InParanoid" id="A0A1S0UCM2"/>
<dbReference type="OrthoDB" id="10491441at2759"/>
<dbReference type="AlphaFoldDB" id="A0A1S0UCM2"/>